<dbReference type="AlphaFoldDB" id="A0A7V8B1W5"/>
<protein>
    <recommendedName>
        <fullName evidence="3">Tail fiber protein</fullName>
    </recommendedName>
</protein>
<dbReference type="Gene3D" id="6.20.70.20">
    <property type="match status" value="1"/>
</dbReference>
<comment type="caution">
    <text evidence="1">The sequence shown here is derived from an EMBL/GenBank/DDBJ whole genome shotgun (WGS) entry which is preliminary data.</text>
</comment>
<evidence type="ECO:0000313" key="2">
    <source>
        <dbReference type="Proteomes" id="UP000460650"/>
    </source>
</evidence>
<evidence type="ECO:0008006" key="3">
    <source>
        <dbReference type="Google" id="ProtNLM"/>
    </source>
</evidence>
<name>A0A7V8B1W5_9HYPH</name>
<organism evidence="1 2">
    <name type="scientific">Brucella tritici</name>
    <dbReference type="NCBI Taxonomy" id="94626"/>
    <lineage>
        <taxon>Bacteria</taxon>
        <taxon>Pseudomonadati</taxon>
        <taxon>Pseudomonadota</taxon>
        <taxon>Alphaproteobacteria</taxon>
        <taxon>Hyphomicrobiales</taxon>
        <taxon>Brucellaceae</taxon>
        <taxon>Brucella/Ochrobactrum group</taxon>
        <taxon>Brucella</taxon>
    </lineage>
</organism>
<gene>
    <name evidence="1" type="ORF">F9K94_17330</name>
</gene>
<dbReference type="Proteomes" id="UP000460650">
    <property type="component" value="Unassembled WGS sequence"/>
</dbReference>
<dbReference type="EMBL" id="WBVY01000004">
    <property type="protein sequence ID" value="KAB2656265.1"/>
    <property type="molecule type" value="Genomic_DNA"/>
</dbReference>
<reference evidence="1 2" key="1">
    <citation type="submission" date="2019-09" db="EMBL/GenBank/DDBJ databases">
        <title>Taxonomic organization of the family Brucellaceae based on a phylogenomic approach.</title>
        <authorList>
            <person name="Leclercq S."/>
            <person name="Cloeckaert A."/>
            <person name="Zygmunt M.S."/>
        </authorList>
    </citation>
    <scope>NUCLEOTIDE SEQUENCE [LARGE SCALE GENOMIC DNA]</scope>
    <source>
        <strain evidence="1 2">TA93</strain>
    </source>
</reference>
<dbReference type="RefSeq" id="WP_151647206.1">
    <property type="nucleotide sequence ID" value="NZ_WBVY01000004.1"/>
</dbReference>
<accession>A0A7V8B1W5</accession>
<proteinExistence type="predicted"/>
<sequence length="367" mass="38623">MPRNGQGVYSLPPVYEAVTGETIEAQQHNVPLEDIASDLNNARPISTGGTGGQSATQARENLDVYSKTESVQAAKDAIGELEAKETPVDADSVVIVDSEDGNKPKKSLWSKVKALVNTASVGAAVAGANGKETPEDGDFFAGVGAGGSTMFKTTWGNIKAALDLRFLRLVGGTLTGQLVSLANMYIQKDVPRFLFISPSGAVEWSLQANITNTNNLGFQIKWGSVEIGSFKTDGSFTAFGLVYAGNGTAFLSGTGDINGAQWGGYLSEYLNTQIAALNATIETRSYQRTQDFLVNQVPGSLGSYGFFYYTGSGIVTPGTAIAGSQLVWSSAWGNSSTGSPPTGSYYSMGYCDAGPQTARTTLFLRRA</sequence>
<evidence type="ECO:0000313" key="1">
    <source>
        <dbReference type="EMBL" id="KAB2656265.1"/>
    </source>
</evidence>